<name>A0A6G5A940_RHIMP</name>
<dbReference type="VEuPathDB" id="VectorBase:LOC119174556"/>
<organism evidence="2">
    <name type="scientific">Rhipicephalus microplus</name>
    <name type="common">Cattle tick</name>
    <name type="synonym">Boophilus microplus</name>
    <dbReference type="NCBI Taxonomy" id="6941"/>
    <lineage>
        <taxon>Eukaryota</taxon>
        <taxon>Metazoa</taxon>
        <taxon>Ecdysozoa</taxon>
        <taxon>Arthropoda</taxon>
        <taxon>Chelicerata</taxon>
        <taxon>Arachnida</taxon>
        <taxon>Acari</taxon>
        <taxon>Parasitiformes</taxon>
        <taxon>Ixodida</taxon>
        <taxon>Ixodoidea</taxon>
        <taxon>Ixodidae</taxon>
        <taxon>Rhipicephalinae</taxon>
        <taxon>Rhipicephalus</taxon>
        <taxon>Boophilus</taxon>
    </lineage>
</organism>
<keyword evidence="1" id="KW-0732">Signal</keyword>
<feature type="chain" id="PRO_5026024205" evidence="1">
    <location>
        <begin position="23"/>
        <end position="243"/>
    </location>
</feature>
<protein>
    <submittedName>
        <fullName evidence="2">Putative lipocalin 21</fullName>
    </submittedName>
</protein>
<evidence type="ECO:0000313" key="2">
    <source>
        <dbReference type="EMBL" id="NIE46547.1"/>
    </source>
</evidence>
<feature type="signal peptide" evidence="1">
    <location>
        <begin position="1"/>
        <end position="22"/>
    </location>
</feature>
<proteinExistence type="predicted"/>
<dbReference type="OrthoDB" id="6474003at2759"/>
<evidence type="ECO:0000256" key="1">
    <source>
        <dbReference type="SAM" id="SignalP"/>
    </source>
</evidence>
<accession>A0A6G5A940</accession>
<sequence>MSSCKILVLSAACFGALLGVRAQQVNVRDPELGEFQDDGKCFPLKQPWFVAFRNYEVDPFFGLAAKCVRFSPTDVPYVDNATHVKVEYGDHDSLDLSVQLVRTDGITTKMPSECHQQEEHRSSLTCPLITSTAALARSSDTRTQEGLRAVCSSLPSTSRSPRTPVTSSIDCCVAPLKFPSTTKVARSITDHPGRTYIMSPSLCTYQIFLSGLSECIYKCIICANITSFLSEDHCSKCIVYIIM</sequence>
<dbReference type="EMBL" id="GIKN01004274">
    <property type="protein sequence ID" value="NIE46547.1"/>
    <property type="molecule type" value="Transcribed_RNA"/>
</dbReference>
<reference evidence="2" key="1">
    <citation type="submission" date="2020-03" db="EMBL/GenBank/DDBJ databases">
        <title>A transcriptome and proteome of the tick Rhipicephalus microplus shaped by the genetic composition of its hosts and developmental stage.</title>
        <authorList>
            <person name="Garcia G.R."/>
            <person name="Ribeiro J.M.C."/>
            <person name="Maruyama S.R."/>
            <person name="Gardinasse L.G."/>
            <person name="Nelson K."/>
            <person name="Ferreira B.R."/>
            <person name="Andrade T.G."/>
            <person name="Santos I.K.F.M."/>
        </authorList>
    </citation>
    <scope>NUCLEOTIDE SEQUENCE</scope>
    <source>
        <strain evidence="2">NSGR</strain>
        <tissue evidence="2">Salivary glands</tissue>
    </source>
</reference>
<dbReference type="AlphaFoldDB" id="A0A6G5A940"/>